<evidence type="ECO:0000313" key="1">
    <source>
        <dbReference type="EMBL" id="PTX52360.1"/>
    </source>
</evidence>
<dbReference type="RefSeq" id="WP_145693548.1">
    <property type="nucleotide sequence ID" value="NZ_QBKP01000002.1"/>
</dbReference>
<protein>
    <submittedName>
        <fullName evidence="1">Uncharacterized protein</fullName>
    </submittedName>
</protein>
<comment type="caution">
    <text evidence="1">The sequence shown here is derived from an EMBL/GenBank/DDBJ whole genome shotgun (WGS) entry which is preliminary data.</text>
</comment>
<dbReference type="Proteomes" id="UP000244224">
    <property type="component" value="Unassembled WGS sequence"/>
</dbReference>
<evidence type="ECO:0000313" key="2">
    <source>
        <dbReference type="Proteomes" id="UP000244224"/>
    </source>
</evidence>
<name>A0A2T6B8F6_9RHOB</name>
<dbReference type="AlphaFoldDB" id="A0A2T6B8F6"/>
<reference evidence="1 2" key="1">
    <citation type="submission" date="2018-04" db="EMBL/GenBank/DDBJ databases">
        <title>Genomic Encyclopedia of Archaeal and Bacterial Type Strains, Phase II (KMG-II): from individual species to whole genera.</title>
        <authorList>
            <person name="Goeker M."/>
        </authorList>
    </citation>
    <scope>NUCLEOTIDE SEQUENCE [LARGE SCALE GENOMIC DNA]</scope>
    <source>
        <strain evidence="1 2">DSM 21823</strain>
    </source>
</reference>
<organism evidence="1 2">
    <name type="scientific">Gemmobacter caeni</name>
    <dbReference type="NCBI Taxonomy" id="589035"/>
    <lineage>
        <taxon>Bacteria</taxon>
        <taxon>Pseudomonadati</taxon>
        <taxon>Pseudomonadota</taxon>
        <taxon>Alphaproteobacteria</taxon>
        <taxon>Rhodobacterales</taxon>
        <taxon>Paracoccaceae</taxon>
        <taxon>Gemmobacter</taxon>
    </lineage>
</organism>
<proteinExistence type="predicted"/>
<gene>
    <name evidence="1" type="ORF">C8N34_102139</name>
</gene>
<accession>A0A2T6B8F6</accession>
<dbReference type="EMBL" id="QBKP01000002">
    <property type="protein sequence ID" value="PTX52360.1"/>
    <property type="molecule type" value="Genomic_DNA"/>
</dbReference>
<keyword evidence="2" id="KW-1185">Reference proteome</keyword>
<sequence>MIDKLDQTSGTRTGTFTTALAEFDWSCAPGGDPEVTAVRIWGPDGWEPCSTRMTKELTGDANFMADLRLLIGPVPEAVEEPEADPCP</sequence>